<dbReference type="Proteomes" id="UP000196228">
    <property type="component" value="Chromosome"/>
</dbReference>
<dbReference type="GO" id="GO:0003824">
    <property type="term" value="F:catalytic activity"/>
    <property type="evidence" value="ECO:0007669"/>
    <property type="project" value="UniProtKB-ARBA"/>
</dbReference>
<protein>
    <recommendedName>
        <fullName evidence="2">AB hydrolase-1 domain-containing protein</fullName>
    </recommendedName>
</protein>
<evidence type="ECO:0000313" key="3">
    <source>
        <dbReference type="EMBL" id="ARU53808.1"/>
    </source>
</evidence>
<accession>A0A1Y0I022</accession>
<dbReference type="Pfam" id="PF12697">
    <property type="entry name" value="Abhydrolase_6"/>
    <property type="match status" value="1"/>
</dbReference>
<proteinExistence type="predicted"/>
<dbReference type="InterPro" id="IPR029058">
    <property type="entry name" value="AB_hydrolase_fold"/>
</dbReference>
<feature type="domain" description="AB hydrolase-1" evidence="2">
    <location>
        <begin position="133"/>
        <end position="333"/>
    </location>
</feature>
<feature type="region of interest" description="Disordered" evidence="1">
    <location>
        <begin position="1"/>
        <end position="32"/>
    </location>
</feature>
<evidence type="ECO:0000313" key="4">
    <source>
        <dbReference type="Proteomes" id="UP000196228"/>
    </source>
</evidence>
<organism evidence="3 4">
    <name type="scientific">Cellulosimicrobium cellulans</name>
    <name type="common">Arthrobacter luteus</name>
    <dbReference type="NCBI Taxonomy" id="1710"/>
    <lineage>
        <taxon>Bacteria</taxon>
        <taxon>Bacillati</taxon>
        <taxon>Actinomycetota</taxon>
        <taxon>Actinomycetes</taxon>
        <taxon>Micrococcales</taxon>
        <taxon>Promicromonosporaceae</taxon>
        <taxon>Cellulosimicrobium</taxon>
    </lineage>
</organism>
<sequence>MIATGTTDREEPPVGVSGSKKSTTVRADRRRAARRRKAALQLSLVRTRLAVLQAVSPRRAARLALDLWCTPPDGAGRRRDDRSAPGTLTTVTTAAGSRVVVETWAADRTGGAERTSGDGDPRTTGSPTETGVVYLAHGWGGWRGQLGAFVEPLRAAGYRVVAFDAPSHGDSGPGRLGRRRSTMPELADALAAVVREHGDATAVVAHSLGTATTVLAVRDGLPARRLVLVAAIADVLGELDGFADLLRLSRPTRELLQGMLSDVAGRPLAELDVRETLRSHPVPPALVVHDRADKEVPYPVGAALAAAWPEGELLTTEGLGHHRLLRDPEVVRAVVDYVTPVRPDERVEHDLARRGA</sequence>
<dbReference type="SUPFAM" id="SSF53474">
    <property type="entry name" value="alpha/beta-Hydrolases"/>
    <property type="match status" value="1"/>
</dbReference>
<dbReference type="KEGG" id="cceu:CBR64_10565"/>
<feature type="region of interest" description="Disordered" evidence="1">
    <location>
        <begin position="107"/>
        <end position="127"/>
    </location>
</feature>
<dbReference type="AlphaFoldDB" id="A0A1Y0I022"/>
<dbReference type="EMBL" id="CP021383">
    <property type="protein sequence ID" value="ARU53808.1"/>
    <property type="molecule type" value="Genomic_DNA"/>
</dbReference>
<reference evidence="3 4" key="1">
    <citation type="submission" date="2017-05" db="EMBL/GenBank/DDBJ databases">
        <authorList>
            <person name="Song R."/>
            <person name="Chenine A.L."/>
            <person name="Ruprecht R.M."/>
        </authorList>
    </citation>
    <scope>NUCLEOTIDE SEQUENCE [LARGE SCALE GENOMIC DNA]</scope>
    <source>
        <strain evidence="3 4">PSBB019</strain>
    </source>
</reference>
<gene>
    <name evidence="3" type="ORF">CBR64_10565</name>
</gene>
<evidence type="ECO:0000259" key="2">
    <source>
        <dbReference type="Pfam" id="PF12697"/>
    </source>
</evidence>
<dbReference type="InterPro" id="IPR000073">
    <property type="entry name" value="AB_hydrolase_1"/>
</dbReference>
<name>A0A1Y0I022_CELCE</name>
<dbReference type="Gene3D" id="3.40.50.1820">
    <property type="entry name" value="alpha/beta hydrolase"/>
    <property type="match status" value="1"/>
</dbReference>
<evidence type="ECO:0000256" key="1">
    <source>
        <dbReference type="SAM" id="MobiDB-lite"/>
    </source>
</evidence>